<reference evidence="8" key="1">
    <citation type="submission" date="2025-08" db="UniProtKB">
        <authorList>
            <consortium name="RefSeq"/>
        </authorList>
    </citation>
    <scope>IDENTIFICATION</scope>
    <source>
        <tissue evidence="8">Entire body</tissue>
    </source>
</reference>
<feature type="domain" description="RRM" evidence="6">
    <location>
        <begin position="46"/>
        <end position="124"/>
    </location>
</feature>
<dbReference type="InParanoid" id="A0A1W4XQ90"/>
<dbReference type="AlphaFoldDB" id="A0A1W4XQ90"/>
<dbReference type="CDD" id="cd12307">
    <property type="entry name" value="RRM_NIFK_like"/>
    <property type="match status" value="1"/>
</dbReference>
<gene>
    <name evidence="8" type="primary">LOC108743832</name>
</gene>
<sequence>MLETISLKKKSQKKVTLRTVKIKHGLKTGKIKLLEKIVKRRMKGTGIVLLKHLPHGFFENELRKYFSQFGEVLNVVLCRSMRTGQSKGYAFIHFAEEEVAKIAAETMDNYLMFKKRMIAQFLTPSEAPSMIFRRKPITPTNIPLKRIRDKMNKRKNATLTQSQYEEKCKKKLYKLRKVTNKLAKLGIDYNVTVQNAPNLEQNKEKVSKKGKNIVVKSTDNEIEKTNVKGNKKDRKTKSPTIRKLNETVKTGEARAGMKNVNKLSLKNIPMKSKSPNKVEKTNKTLESKTNKEELSLKRSPKKVKSLNKLELIETKAKTKKTPESKKNKKELSLKPSPKKLKFPSKLEHIETKEKTKKTPESKKNEKPLSLENSPRKDKSLNKTKLIQIKEKTKKALTSKKNENKRSLKTISKAKNKITKTKSQKKDVKKLKSALEQYMVENVGKFKPTLRSQTAKKK</sequence>
<protein>
    <submittedName>
        <fullName evidence="8">MKI67 FHA domain-interacting nucleolar phosphoprotein-like</fullName>
    </submittedName>
</protein>
<dbReference type="STRING" id="224129.A0A1W4XQ90"/>
<keyword evidence="3" id="KW-0539">Nucleus</keyword>
<feature type="compositionally biased region" description="Basic and acidic residues" evidence="5">
    <location>
        <begin position="344"/>
        <end position="380"/>
    </location>
</feature>
<dbReference type="FunCoup" id="A0A1W4XQ90">
    <property type="interactions" value="1302"/>
</dbReference>
<evidence type="ECO:0000313" key="7">
    <source>
        <dbReference type="Proteomes" id="UP000192223"/>
    </source>
</evidence>
<dbReference type="SMART" id="SM00360">
    <property type="entry name" value="RRM"/>
    <property type="match status" value="1"/>
</dbReference>
<dbReference type="KEGG" id="apln:108743832"/>
<keyword evidence="2 4" id="KW-0694">RNA-binding</keyword>
<feature type="region of interest" description="Disordered" evidence="5">
    <location>
        <begin position="264"/>
        <end position="428"/>
    </location>
</feature>
<feature type="compositionally biased region" description="Basic and acidic residues" evidence="5">
    <location>
        <begin position="276"/>
        <end position="296"/>
    </location>
</feature>
<evidence type="ECO:0000259" key="6">
    <source>
        <dbReference type="PROSITE" id="PS50102"/>
    </source>
</evidence>
<feature type="compositionally biased region" description="Basic residues" evidence="5">
    <location>
        <begin position="411"/>
        <end position="428"/>
    </location>
</feature>
<dbReference type="RefSeq" id="XP_018334932.1">
    <property type="nucleotide sequence ID" value="XM_018479430.2"/>
</dbReference>
<dbReference type="Proteomes" id="UP000192223">
    <property type="component" value="Unplaced"/>
</dbReference>
<name>A0A1W4XQ90_AGRPL</name>
<accession>A0A1W4XQ90</accession>
<evidence type="ECO:0000256" key="2">
    <source>
        <dbReference type="ARBA" id="ARBA00022884"/>
    </source>
</evidence>
<dbReference type="GO" id="GO:0005730">
    <property type="term" value="C:nucleolus"/>
    <property type="evidence" value="ECO:0007669"/>
    <property type="project" value="UniProtKB-SubCell"/>
</dbReference>
<dbReference type="OrthoDB" id="21467at2759"/>
<dbReference type="PROSITE" id="PS50102">
    <property type="entry name" value="RRM"/>
    <property type="match status" value="1"/>
</dbReference>
<feature type="compositionally biased region" description="Basic and acidic residues" evidence="5">
    <location>
        <begin position="310"/>
        <end position="332"/>
    </location>
</feature>
<dbReference type="PANTHER" id="PTHR46754">
    <property type="entry name" value="MKI67 FHA DOMAIN-INTERACTING NUCLEOLAR PHOSPHOPROTEIN"/>
    <property type="match status" value="1"/>
</dbReference>
<dbReference type="GO" id="GO:0003723">
    <property type="term" value="F:RNA binding"/>
    <property type="evidence" value="ECO:0007669"/>
    <property type="project" value="UniProtKB-UniRule"/>
</dbReference>
<keyword evidence="7" id="KW-1185">Reference proteome</keyword>
<dbReference type="SUPFAM" id="SSF54928">
    <property type="entry name" value="RNA-binding domain, RBD"/>
    <property type="match status" value="1"/>
</dbReference>
<dbReference type="InterPro" id="IPR012677">
    <property type="entry name" value="Nucleotide-bd_a/b_plait_sf"/>
</dbReference>
<evidence type="ECO:0000256" key="5">
    <source>
        <dbReference type="SAM" id="MobiDB-lite"/>
    </source>
</evidence>
<dbReference type="Pfam" id="PF00076">
    <property type="entry name" value="RRM_1"/>
    <property type="match status" value="1"/>
</dbReference>
<evidence type="ECO:0000256" key="1">
    <source>
        <dbReference type="ARBA" id="ARBA00004604"/>
    </source>
</evidence>
<proteinExistence type="predicted"/>
<dbReference type="Gene3D" id="3.30.70.330">
    <property type="match status" value="1"/>
</dbReference>
<dbReference type="InterPro" id="IPR000504">
    <property type="entry name" value="RRM_dom"/>
</dbReference>
<dbReference type="InterPro" id="IPR035979">
    <property type="entry name" value="RBD_domain_sf"/>
</dbReference>
<organism evidence="7 8">
    <name type="scientific">Agrilus planipennis</name>
    <name type="common">Emerald ash borer</name>
    <name type="synonym">Agrilus marcopoli</name>
    <dbReference type="NCBI Taxonomy" id="224129"/>
    <lineage>
        <taxon>Eukaryota</taxon>
        <taxon>Metazoa</taxon>
        <taxon>Ecdysozoa</taxon>
        <taxon>Arthropoda</taxon>
        <taxon>Hexapoda</taxon>
        <taxon>Insecta</taxon>
        <taxon>Pterygota</taxon>
        <taxon>Neoptera</taxon>
        <taxon>Endopterygota</taxon>
        <taxon>Coleoptera</taxon>
        <taxon>Polyphaga</taxon>
        <taxon>Elateriformia</taxon>
        <taxon>Buprestoidea</taxon>
        <taxon>Buprestidae</taxon>
        <taxon>Agrilinae</taxon>
        <taxon>Agrilus</taxon>
    </lineage>
</organism>
<evidence type="ECO:0000313" key="8">
    <source>
        <dbReference type="RefSeq" id="XP_018334932.1"/>
    </source>
</evidence>
<evidence type="ECO:0000256" key="3">
    <source>
        <dbReference type="ARBA" id="ARBA00023242"/>
    </source>
</evidence>
<dbReference type="GeneID" id="108743832"/>
<evidence type="ECO:0000256" key="4">
    <source>
        <dbReference type="PROSITE-ProRule" id="PRU00176"/>
    </source>
</evidence>
<comment type="subcellular location">
    <subcellularLocation>
        <location evidence="1">Nucleus</location>
        <location evidence="1">Nucleolus</location>
    </subcellularLocation>
</comment>